<dbReference type="RefSeq" id="WP_021366349.1">
    <property type="nucleotide sequence ID" value="NZ_AP031492.1"/>
</dbReference>
<evidence type="ECO:0000256" key="3">
    <source>
        <dbReference type="ARBA" id="ARBA00022679"/>
    </source>
</evidence>
<dbReference type="AlphaFoldDB" id="A0A069A1V6"/>
<dbReference type="InterPro" id="IPR029063">
    <property type="entry name" value="SAM-dependent_MTases_sf"/>
</dbReference>
<comment type="similarity">
    <text evidence="6">Belongs to the class I-like SAM-binding methyltransferase superfamily. C5-methyltransferase family.</text>
</comment>
<evidence type="ECO:0000313" key="11">
    <source>
        <dbReference type="Proteomes" id="UP000189137"/>
    </source>
</evidence>
<dbReference type="GO" id="GO:0003886">
    <property type="term" value="F:DNA (cytosine-5-)-methyltransferase activity"/>
    <property type="evidence" value="ECO:0007669"/>
    <property type="project" value="UniProtKB-EC"/>
</dbReference>
<dbReference type="Proteomes" id="UP000189137">
    <property type="component" value="Unassembled WGS sequence"/>
</dbReference>
<proteinExistence type="inferred from homology"/>
<reference evidence="9" key="3">
    <citation type="journal article" date="2018" name="Genome Biol.">
        <title>SKESA: strategic k-mer extension for scrupulous assemblies.</title>
        <authorList>
            <person name="Souvorov A."/>
            <person name="Agarwala R."/>
            <person name="Lipman D.J."/>
        </authorList>
    </citation>
    <scope>NUCLEOTIDE SEQUENCE</scope>
    <source>
        <strain evidence="9">HN1000</strain>
    </source>
</reference>
<dbReference type="EC" id="2.1.1.37" evidence="1"/>
<dbReference type="PANTHER" id="PTHR23068">
    <property type="entry name" value="DNA CYTOSINE-5- -METHYLTRANSFERASE 3-RELATED"/>
    <property type="match status" value="1"/>
</dbReference>
<dbReference type="PROSITE" id="PS00094">
    <property type="entry name" value="C5_MTASE_1"/>
    <property type="match status" value="1"/>
</dbReference>
<dbReference type="InterPro" id="IPR018117">
    <property type="entry name" value="C5_DNA_meth_AS"/>
</dbReference>
<dbReference type="Pfam" id="PF00145">
    <property type="entry name" value="DNA_methylase"/>
    <property type="match status" value="1"/>
</dbReference>
<keyword evidence="4 6" id="KW-0949">S-adenosyl-L-methionine</keyword>
<evidence type="ECO:0000256" key="2">
    <source>
        <dbReference type="ARBA" id="ARBA00022603"/>
    </source>
</evidence>
<dbReference type="REBASE" id="421887">
    <property type="entry name" value="M.Cdi13747ORF1664P"/>
</dbReference>
<dbReference type="EMBL" id="LK932486">
    <property type="protein sequence ID" value="CDS84657.1"/>
    <property type="molecule type" value="Genomic_DNA"/>
</dbReference>
<dbReference type="InterPro" id="IPR050390">
    <property type="entry name" value="C5-Methyltransferase"/>
</dbReference>
<evidence type="ECO:0000313" key="8">
    <source>
        <dbReference type="EMBL" id="CDS84657.1"/>
    </source>
</evidence>
<evidence type="ECO:0000313" key="7">
    <source>
        <dbReference type="EMBL" id="CDS83026.1"/>
    </source>
</evidence>
<evidence type="ECO:0000313" key="10">
    <source>
        <dbReference type="EMBL" id="SJR87332.1"/>
    </source>
</evidence>
<sequence>MNVLSLFDGISCGQVAFERARIKVENYFASEIKEIAIKVAMNNYPKTIQLGDVRELNVSKIPKVDILIGGSPCQNLSKGRLIANKIQDGLTGDKSNLFWEYIRILKQLNPEYFLLENVVMPKKDENMISQLLGVEPIKINSNLVSYQNRDRLYWTNILNVQQPKDLKISFQDYKDTSFDYCKEFEIKKTPSREKMWGNGLNGNCKNVTYEDKINCVTLKQDRFSNSGLVEFGSFCRYLTTRELELAQTLPVGYTKGLSIRQAQNVIGDGWTIDVIAHILSNIN</sequence>
<dbReference type="GO" id="GO:0032259">
    <property type="term" value="P:methylation"/>
    <property type="evidence" value="ECO:0007669"/>
    <property type="project" value="UniProtKB-KW"/>
</dbReference>
<dbReference type="PROSITE" id="PS51679">
    <property type="entry name" value="SAM_MT_C5"/>
    <property type="match status" value="1"/>
</dbReference>
<protein>
    <recommendedName>
        <fullName evidence="1">DNA (cytosine-5-)-methyltransferase</fullName>
        <ecNumber evidence="1">2.1.1.37</ecNumber>
    </recommendedName>
</protein>
<dbReference type="SUPFAM" id="SSF53335">
    <property type="entry name" value="S-adenosyl-L-methionine-dependent methyltransferases"/>
    <property type="match status" value="1"/>
</dbReference>
<feature type="active site" evidence="6">
    <location>
        <position position="73"/>
    </location>
</feature>
<dbReference type="Proteomes" id="UP000878956">
    <property type="component" value="Unassembled WGS sequence"/>
</dbReference>
<keyword evidence="3 6" id="KW-0808">Transferase</keyword>
<dbReference type="EMBL" id="LK932344">
    <property type="protein sequence ID" value="CDS83026.1"/>
    <property type="molecule type" value="Genomic_DNA"/>
</dbReference>
<dbReference type="EMBL" id="DAEPXK010000009">
    <property type="protein sequence ID" value="HBH1541708.1"/>
    <property type="molecule type" value="Genomic_DNA"/>
</dbReference>
<evidence type="ECO:0000256" key="1">
    <source>
        <dbReference type="ARBA" id="ARBA00011975"/>
    </source>
</evidence>
<evidence type="ECO:0000256" key="6">
    <source>
        <dbReference type="PROSITE-ProRule" id="PRU01016"/>
    </source>
</evidence>
<reference evidence="8" key="1">
    <citation type="submission" date="2014-07" db="EMBL/GenBank/DDBJ databases">
        <authorList>
            <person name="Monot Marc"/>
        </authorList>
    </citation>
    <scope>NUCLEOTIDE SEQUENCE</scope>
    <source>
        <strain evidence="7">7032994</strain>
    </source>
</reference>
<dbReference type="PANTHER" id="PTHR23068:SF25">
    <property type="entry name" value="DNA (CYTOSINE-5)-METHYLTRANSFERASE DRM2"/>
    <property type="match status" value="1"/>
</dbReference>
<reference evidence="9" key="4">
    <citation type="submission" date="2021-06" db="EMBL/GenBank/DDBJ databases">
        <authorList>
            <consortium name="NCBI Pathogen Detection Project"/>
        </authorList>
    </citation>
    <scope>NUCLEOTIDE SEQUENCE</scope>
    <source>
        <strain evidence="9">HN1000</strain>
    </source>
</reference>
<gene>
    <name evidence="10" type="primary">haeIIIM_1</name>
    <name evidence="8" type="ORF">BN1096_350068</name>
    <name evidence="7" type="ORF">BN1097_1370018</name>
    <name evidence="9" type="ORF">KRM00_001175</name>
    <name evidence="10" type="ORF">SAMEA3375112_00505</name>
</gene>
<evidence type="ECO:0000313" key="9">
    <source>
        <dbReference type="EMBL" id="HBH1541708.1"/>
    </source>
</evidence>
<keyword evidence="5" id="KW-0680">Restriction system</keyword>
<evidence type="ECO:0000256" key="4">
    <source>
        <dbReference type="ARBA" id="ARBA00022691"/>
    </source>
</evidence>
<dbReference type="Gene3D" id="3.40.50.150">
    <property type="entry name" value="Vaccinia Virus protein VP39"/>
    <property type="match status" value="1"/>
</dbReference>
<organism evidence="8">
    <name type="scientific">Clostridioides difficile</name>
    <name type="common">Peptoclostridium difficile</name>
    <dbReference type="NCBI Taxonomy" id="1496"/>
    <lineage>
        <taxon>Bacteria</taxon>
        <taxon>Bacillati</taxon>
        <taxon>Bacillota</taxon>
        <taxon>Clostridia</taxon>
        <taxon>Peptostreptococcales</taxon>
        <taxon>Peptostreptococcaceae</taxon>
        <taxon>Clostridioides</taxon>
    </lineage>
</organism>
<reference evidence="10 11" key="2">
    <citation type="submission" date="2017-02" db="EMBL/GenBank/DDBJ databases">
        <authorList>
            <consortium name="Pathogen Informatics"/>
        </authorList>
    </citation>
    <scope>NUCLEOTIDE SEQUENCE [LARGE SCALE GENOMIC DNA]</scope>
    <source>
        <strain evidence="10 11">VRECD0157</strain>
    </source>
</reference>
<dbReference type="InterPro" id="IPR001525">
    <property type="entry name" value="C5_MeTfrase"/>
</dbReference>
<evidence type="ECO:0000256" key="5">
    <source>
        <dbReference type="ARBA" id="ARBA00022747"/>
    </source>
</evidence>
<name>A0A069A1V6_CLODI</name>
<dbReference type="GO" id="GO:0009307">
    <property type="term" value="P:DNA restriction-modification system"/>
    <property type="evidence" value="ECO:0007669"/>
    <property type="project" value="UniProtKB-KW"/>
</dbReference>
<keyword evidence="2 6" id="KW-0489">Methyltransferase</keyword>
<dbReference type="EMBL" id="FUPS01000001">
    <property type="protein sequence ID" value="SJR87332.1"/>
    <property type="molecule type" value="Genomic_DNA"/>
</dbReference>
<accession>A0A069A1V6</accession>